<evidence type="ECO:0000256" key="1">
    <source>
        <dbReference type="SAM" id="MobiDB-lite"/>
    </source>
</evidence>
<dbReference type="AlphaFoldDB" id="A0A8T0GX23"/>
<keyword evidence="4" id="KW-1185">Reference proteome</keyword>
<accession>A0A8T0GX23</accession>
<feature type="region of interest" description="Disordered" evidence="1">
    <location>
        <begin position="34"/>
        <end position="74"/>
    </location>
</feature>
<proteinExistence type="predicted"/>
<feature type="transmembrane region" description="Helical" evidence="2">
    <location>
        <begin position="270"/>
        <end position="291"/>
    </location>
</feature>
<dbReference type="EMBL" id="CM026429">
    <property type="protein sequence ID" value="KAG0563453.1"/>
    <property type="molecule type" value="Genomic_DNA"/>
</dbReference>
<gene>
    <name evidence="3" type="ORF">KC19_8G032700</name>
</gene>
<evidence type="ECO:0000256" key="2">
    <source>
        <dbReference type="SAM" id="Phobius"/>
    </source>
</evidence>
<feature type="transmembrane region" description="Helical" evidence="2">
    <location>
        <begin position="164"/>
        <end position="184"/>
    </location>
</feature>
<comment type="caution">
    <text evidence="3">The sequence shown here is derived from an EMBL/GenBank/DDBJ whole genome shotgun (WGS) entry which is preliminary data.</text>
</comment>
<organism evidence="3 4">
    <name type="scientific">Ceratodon purpureus</name>
    <name type="common">Fire moss</name>
    <name type="synonym">Dicranum purpureum</name>
    <dbReference type="NCBI Taxonomy" id="3225"/>
    <lineage>
        <taxon>Eukaryota</taxon>
        <taxon>Viridiplantae</taxon>
        <taxon>Streptophyta</taxon>
        <taxon>Embryophyta</taxon>
        <taxon>Bryophyta</taxon>
        <taxon>Bryophytina</taxon>
        <taxon>Bryopsida</taxon>
        <taxon>Dicranidae</taxon>
        <taxon>Pseudoditrichales</taxon>
        <taxon>Ditrichaceae</taxon>
        <taxon>Ceratodon</taxon>
    </lineage>
</organism>
<dbReference type="Proteomes" id="UP000822688">
    <property type="component" value="Chromosome 8"/>
</dbReference>
<sequence>MADGHHVELTIPSLGRNVVAHQCEYCRCVGVDSLRRSGSSSSEASVGTGTSLLLPDQVAGSEGSTGARYRGGAGSGGAVPNGAVNVDIDGSESGVVRGSAVTEDDDTLYVADIVASNLEELNSGRYTKLKLAFDDWEKSLETSLKRREYKEALRDAIRNEIYQVIGFYIVFQGVIFTAVAQASVLRCHNWWTSFLLSLLTSLVTIGVVLQKLQDFWALETTIASEIVTAKVLKNRISDVKLKVGPARFSFKKHALDGPKDTSKPRSGVQLYRFAVITVLLCFSAIFLVSSWRTLCRSGTAPP</sequence>
<keyword evidence="2" id="KW-0472">Membrane</keyword>
<keyword evidence="2" id="KW-1133">Transmembrane helix</keyword>
<feature type="transmembrane region" description="Helical" evidence="2">
    <location>
        <begin position="190"/>
        <end position="209"/>
    </location>
</feature>
<dbReference type="PANTHER" id="PTHR33287:SF11">
    <property type="entry name" value="OS03G0778400 PROTEIN"/>
    <property type="match status" value="1"/>
</dbReference>
<evidence type="ECO:0000313" key="3">
    <source>
        <dbReference type="EMBL" id="KAG0563453.1"/>
    </source>
</evidence>
<keyword evidence="2" id="KW-0812">Transmembrane</keyword>
<feature type="compositionally biased region" description="Low complexity" evidence="1">
    <location>
        <begin position="34"/>
        <end position="51"/>
    </location>
</feature>
<dbReference type="OrthoDB" id="665000at2759"/>
<protein>
    <submittedName>
        <fullName evidence="3">Uncharacterized protein</fullName>
    </submittedName>
</protein>
<reference evidence="3" key="1">
    <citation type="submission" date="2020-06" db="EMBL/GenBank/DDBJ databases">
        <title>WGS assembly of Ceratodon purpureus strain R40.</title>
        <authorList>
            <person name="Carey S.B."/>
            <person name="Jenkins J."/>
            <person name="Shu S."/>
            <person name="Lovell J.T."/>
            <person name="Sreedasyam A."/>
            <person name="Maumus F."/>
            <person name="Tiley G.P."/>
            <person name="Fernandez-Pozo N."/>
            <person name="Barry K."/>
            <person name="Chen C."/>
            <person name="Wang M."/>
            <person name="Lipzen A."/>
            <person name="Daum C."/>
            <person name="Saski C.A."/>
            <person name="Payton A.C."/>
            <person name="Mcbreen J.C."/>
            <person name="Conrad R.E."/>
            <person name="Kollar L.M."/>
            <person name="Olsson S."/>
            <person name="Huttunen S."/>
            <person name="Landis J.B."/>
            <person name="Wickett N.J."/>
            <person name="Johnson M.G."/>
            <person name="Rensing S.A."/>
            <person name="Grimwood J."/>
            <person name="Schmutz J."/>
            <person name="Mcdaniel S.F."/>
        </authorList>
    </citation>
    <scope>NUCLEOTIDE SEQUENCE</scope>
    <source>
        <strain evidence="3">R40</strain>
    </source>
</reference>
<dbReference type="PANTHER" id="PTHR33287">
    <property type="entry name" value="OS03G0453550 PROTEIN"/>
    <property type="match status" value="1"/>
</dbReference>
<name>A0A8T0GX23_CERPU</name>
<evidence type="ECO:0000313" key="4">
    <source>
        <dbReference type="Proteomes" id="UP000822688"/>
    </source>
</evidence>